<feature type="non-terminal residue" evidence="1">
    <location>
        <position position="1"/>
    </location>
</feature>
<dbReference type="InterPro" id="IPR036457">
    <property type="entry name" value="PPM-type-like_dom_sf"/>
</dbReference>
<sequence>QAEYVQESIQLQSGDKLLLHSDGLEPFISSFDDGGNFNFNEEFCEIKDLPIVGMMDKFNTLAQNSKIAPSEVDDITMVGLEIL</sequence>
<dbReference type="Gene3D" id="3.60.40.10">
    <property type="entry name" value="PPM-type phosphatase domain"/>
    <property type="match status" value="1"/>
</dbReference>
<gene>
    <name evidence="1" type="ORF">S01H1_34119</name>
</gene>
<reference evidence="1" key="1">
    <citation type="journal article" date="2014" name="Front. Microbiol.">
        <title>High frequency of phylogenetically diverse reductive dehalogenase-homologous genes in deep subseafloor sedimentary metagenomes.</title>
        <authorList>
            <person name="Kawai M."/>
            <person name="Futagami T."/>
            <person name="Toyoda A."/>
            <person name="Takaki Y."/>
            <person name="Nishi S."/>
            <person name="Hori S."/>
            <person name="Arai W."/>
            <person name="Tsubouchi T."/>
            <person name="Morono Y."/>
            <person name="Uchiyama I."/>
            <person name="Ito T."/>
            <person name="Fujiyama A."/>
            <person name="Inagaki F."/>
            <person name="Takami H."/>
        </authorList>
    </citation>
    <scope>NUCLEOTIDE SEQUENCE</scope>
    <source>
        <strain evidence="1">Expedition CK06-06</strain>
    </source>
</reference>
<dbReference type="EMBL" id="BARS01021217">
    <property type="protein sequence ID" value="GAG13974.1"/>
    <property type="molecule type" value="Genomic_DNA"/>
</dbReference>
<evidence type="ECO:0000313" key="1">
    <source>
        <dbReference type="EMBL" id="GAG13974.1"/>
    </source>
</evidence>
<protein>
    <submittedName>
        <fullName evidence="1">Uncharacterized protein</fullName>
    </submittedName>
</protein>
<accession>X0V750</accession>
<proteinExistence type="predicted"/>
<comment type="caution">
    <text evidence="1">The sequence shown here is derived from an EMBL/GenBank/DDBJ whole genome shotgun (WGS) entry which is preliminary data.</text>
</comment>
<name>X0V750_9ZZZZ</name>
<dbReference type="AlphaFoldDB" id="X0V750"/>
<organism evidence="1">
    <name type="scientific">marine sediment metagenome</name>
    <dbReference type="NCBI Taxonomy" id="412755"/>
    <lineage>
        <taxon>unclassified sequences</taxon>
        <taxon>metagenomes</taxon>
        <taxon>ecological metagenomes</taxon>
    </lineage>
</organism>